<dbReference type="Pfam" id="PF22272">
    <property type="entry name" value="LEA_3b"/>
    <property type="match status" value="1"/>
</dbReference>
<sequence length="114" mass="12840">MAASWKIIAAPRFLLSSSPSPTFRLRTSHWSTYEKNLEEQIWPTVVSDHVIDPNLSENYWVPHPKTGVFGPPIAHHNSAALNDTSASGKEDSVLDLKAWFRHNALEDLEKPHSL</sequence>
<evidence type="ECO:0000313" key="2">
    <source>
        <dbReference type="Proteomes" id="UP001642487"/>
    </source>
</evidence>
<accession>A0ABP0XWV1</accession>
<dbReference type="Proteomes" id="UP001642487">
    <property type="component" value="Chromosome 10"/>
</dbReference>
<keyword evidence="2" id="KW-1185">Reference proteome</keyword>
<dbReference type="EMBL" id="OZ021744">
    <property type="protein sequence ID" value="CAK9311195.1"/>
    <property type="molecule type" value="Genomic_DNA"/>
</dbReference>
<organism evidence="1 2">
    <name type="scientific">Citrullus colocynthis</name>
    <name type="common">colocynth</name>
    <dbReference type="NCBI Taxonomy" id="252529"/>
    <lineage>
        <taxon>Eukaryota</taxon>
        <taxon>Viridiplantae</taxon>
        <taxon>Streptophyta</taxon>
        <taxon>Embryophyta</taxon>
        <taxon>Tracheophyta</taxon>
        <taxon>Spermatophyta</taxon>
        <taxon>Magnoliopsida</taxon>
        <taxon>eudicotyledons</taxon>
        <taxon>Gunneridae</taxon>
        <taxon>Pentapetalae</taxon>
        <taxon>rosids</taxon>
        <taxon>fabids</taxon>
        <taxon>Cucurbitales</taxon>
        <taxon>Cucurbitaceae</taxon>
        <taxon>Benincaseae</taxon>
        <taxon>Citrullus</taxon>
    </lineage>
</organism>
<proteinExistence type="predicted"/>
<gene>
    <name evidence="1" type="ORF">CITCOLO1_LOCUS2845</name>
</gene>
<name>A0ABP0XWV1_9ROSI</name>
<dbReference type="PANTHER" id="PTHR35122">
    <property type="entry name" value="OSJNBA0093F12.14 PROTEIN"/>
    <property type="match status" value="1"/>
</dbReference>
<reference evidence="1 2" key="1">
    <citation type="submission" date="2024-03" db="EMBL/GenBank/DDBJ databases">
        <authorList>
            <person name="Gkanogiannis A."/>
            <person name="Becerra Lopez-Lavalle L."/>
        </authorList>
    </citation>
    <scope>NUCLEOTIDE SEQUENCE [LARGE SCALE GENOMIC DNA]</scope>
</reference>
<protein>
    <recommendedName>
        <fullName evidence="3">Late embryogenesis abundant protein</fullName>
    </recommendedName>
</protein>
<dbReference type="InterPro" id="IPR039291">
    <property type="entry name" value="At5g17165-like"/>
</dbReference>
<evidence type="ECO:0008006" key="3">
    <source>
        <dbReference type="Google" id="ProtNLM"/>
    </source>
</evidence>
<evidence type="ECO:0000313" key="1">
    <source>
        <dbReference type="EMBL" id="CAK9311195.1"/>
    </source>
</evidence>
<dbReference type="PANTHER" id="PTHR35122:SF8">
    <property type="entry name" value="HYDROGEN PEROXIDE INDUCED PROTEIN 1"/>
    <property type="match status" value="1"/>
</dbReference>